<sequence length="227" mass="25473">MPRRLCFSNCELIMFPTVARYPRLRTSAQFLFPSATSVIRRSVQARSGKFILREILFIYQWINTRHSSNPTDRSHRSGSSSIVPMASSHNSRRNISDPTTTSRTTVTTGTENDETMLAGKEIMAVTLATSLLNTKKKMVLHQMQTCLSEEFTSQECLPPLCTSCRLPCLPANTSASQRIKHHKASFACASFHVYLCGKNYTGVTNTEFIFISTEHCHCSLTSDITLH</sequence>
<feature type="compositionally biased region" description="Low complexity" evidence="1">
    <location>
        <begin position="99"/>
        <end position="110"/>
    </location>
</feature>
<reference evidence="2 3" key="1">
    <citation type="submission" date="2023-03" db="EMBL/GenBank/DDBJ databases">
        <title>High-quality genome of Scylla paramamosain provides insights in environmental adaptation.</title>
        <authorList>
            <person name="Zhang L."/>
        </authorList>
    </citation>
    <scope>NUCLEOTIDE SEQUENCE [LARGE SCALE GENOMIC DNA]</scope>
    <source>
        <strain evidence="2">LZ_2023a</strain>
        <tissue evidence="2">Muscle</tissue>
    </source>
</reference>
<feature type="region of interest" description="Disordered" evidence="1">
    <location>
        <begin position="67"/>
        <end position="113"/>
    </location>
</feature>
<feature type="compositionally biased region" description="Polar residues" evidence="1">
    <location>
        <begin position="67"/>
        <end position="82"/>
    </location>
</feature>
<organism evidence="2 3">
    <name type="scientific">Scylla paramamosain</name>
    <name type="common">Mud crab</name>
    <dbReference type="NCBI Taxonomy" id="85552"/>
    <lineage>
        <taxon>Eukaryota</taxon>
        <taxon>Metazoa</taxon>
        <taxon>Ecdysozoa</taxon>
        <taxon>Arthropoda</taxon>
        <taxon>Crustacea</taxon>
        <taxon>Multicrustacea</taxon>
        <taxon>Malacostraca</taxon>
        <taxon>Eumalacostraca</taxon>
        <taxon>Eucarida</taxon>
        <taxon>Decapoda</taxon>
        <taxon>Pleocyemata</taxon>
        <taxon>Brachyura</taxon>
        <taxon>Eubrachyura</taxon>
        <taxon>Portunoidea</taxon>
        <taxon>Portunidae</taxon>
        <taxon>Portuninae</taxon>
        <taxon>Scylla</taxon>
    </lineage>
</organism>
<protein>
    <submittedName>
        <fullName evidence="2">Uncharacterized protein</fullName>
    </submittedName>
</protein>
<accession>A0AAW0SQS4</accession>
<evidence type="ECO:0000313" key="2">
    <source>
        <dbReference type="EMBL" id="KAK8377765.1"/>
    </source>
</evidence>
<dbReference type="EMBL" id="JARAKH010000047">
    <property type="protein sequence ID" value="KAK8377765.1"/>
    <property type="molecule type" value="Genomic_DNA"/>
</dbReference>
<proteinExistence type="predicted"/>
<dbReference type="Proteomes" id="UP001487740">
    <property type="component" value="Unassembled WGS sequence"/>
</dbReference>
<keyword evidence="3" id="KW-1185">Reference proteome</keyword>
<evidence type="ECO:0000313" key="3">
    <source>
        <dbReference type="Proteomes" id="UP001487740"/>
    </source>
</evidence>
<comment type="caution">
    <text evidence="2">The sequence shown here is derived from an EMBL/GenBank/DDBJ whole genome shotgun (WGS) entry which is preliminary data.</text>
</comment>
<evidence type="ECO:0000256" key="1">
    <source>
        <dbReference type="SAM" id="MobiDB-lite"/>
    </source>
</evidence>
<name>A0AAW0SQS4_SCYPA</name>
<dbReference type="AlphaFoldDB" id="A0AAW0SQS4"/>
<gene>
    <name evidence="2" type="ORF">O3P69_014018</name>
</gene>